<feature type="compositionally biased region" description="Basic and acidic residues" evidence="1">
    <location>
        <begin position="61"/>
        <end position="81"/>
    </location>
</feature>
<dbReference type="AlphaFoldDB" id="A0A183VD23"/>
<evidence type="ECO:0000313" key="4">
    <source>
        <dbReference type="WBParaSite" id="TCNE_0001864701-mRNA-1"/>
    </source>
</evidence>
<name>A0A183VD23_TOXCA</name>
<keyword evidence="3" id="KW-1185">Reference proteome</keyword>
<proteinExistence type="predicted"/>
<evidence type="ECO:0000313" key="3">
    <source>
        <dbReference type="Proteomes" id="UP000050794"/>
    </source>
</evidence>
<feature type="compositionally biased region" description="Basic and acidic residues" evidence="1">
    <location>
        <begin position="1"/>
        <end position="14"/>
    </location>
</feature>
<accession>A0A183VD23</accession>
<gene>
    <name evidence="2" type="ORF">TCNE_LOCUS18643</name>
</gene>
<organism evidence="3 4">
    <name type="scientific">Toxocara canis</name>
    <name type="common">Canine roundworm</name>
    <dbReference type="NCBI Taxonomy" id="6265"/>
    <lineage>
        <taxon>Eukaryota</taxon>
        <taxon>Metazoa</taxon>
        <taxon>Ecdysozoa</taxon>
        <taxon>Nematoda</taxon>
        <taxon>Chromadorea</taxon>
        <taxon>Rhabditida</taxon>
        <taxon>Spirurina</taxon>
        <taxon>Ascaridomorpha</taxon>
        <taxon>Ascaridoidea</taxon>
        <taxon>Toxocaridae</taxon>
        <taxon>Toxocara</taxon>
    </lineage>
</organism>
<dbReference type="Proteomes" id="UP000050794">
    <property type="component" value="Unassembled WGS sequence"/>
</dbReference>
<dbReference type="EMBL" id="UYWY01025772">
    <property type="protein sequence ID" value="VDM49964.1"/>
    <property type="molecule type" value="Genomic_DNA"/>
</dbReference>
<sequence>MIPQSRKDFQKYRNSESTTDLMVQPPFRCRRGMKVLSSSSSSLAKGEKGNQGQKLRKQITKGKDADLSTGDLIEKRPRPESKVEGLLPEVVNWLGPRRRTQCGAIRWEPIRSGMLTTTKKLPSD</sequence>
<feature type="region of interest" description="Disordered" evidence="1">
    <location>
        <begin position="1"/>
        <end position="81"/>
    </location>
</feature>
<evidence type="ECO:0000256" key="1">
    <source>
        <dbReference type="SAM" id="MobiDB-lite"/>
    </source>
</evidence>
<dbReference type="WBParaSite" id="TCNE_0001864701-mRNA-1">
    <property type="protein sequence ID" value="TCNE_0001864701-mRNA-1"/>
    <property type="gene ID" value="TCNE_0001864701"/>
</dbReference>
<evidence type="ECO:0000313" key="2">
    <source>
        <dbReference type="EMBL" id="VDM49964.1"/>
    </source>
</evidence>
<protein>
    <submittedName>
        <fullName evidence="2 4">Uncharacterized protein</fullName>
    </submittedName>
</protein>
<reference evidence="2 3" key="2">
    <citation type="submission" date="2018-11" db="EMBL/GenBank/DDBJ databases">
        <authorList>
            <consortium name="Pathogen Informatics"/>
        </authorList>
    </citation>
    <scope>NUCLEOTIDE SEQUENCE [LARGE SCALE GENOMIC DNA]</scope>
</reference>
<reference evidence="4" key="1">
    <citation type="submission" date="2016-06" db="UniProtKB">
        <authorList>
            <consortium name="WormBaseParasite"/>
        </authorList>
    </citation>
    <scope>IDENTIFICATION</scope>
</reference>